<reference evidence="1 2" key="1">
    <citation type="submission" date="2018-05" db="EMBL/GenBank/DDBJ databases">
        <title>A metagenomic window into the 2 km-deep terrestrial subsurface aquifer revealed taxonomically and functionally diverse microbial community comprising novel uncultured bacterial lineages.</title>
        <authorList>
            <person name="Kadnikov V.V."/>
            <person name="Mardanov A.V."/>
            <person name="Beletsky A.V."/>
            <person name="Banks D."/>
            <person name="Pimenov N.V."/>
            <person name="Frank Y.A."/>
            <person name="Karnachuk O.V."/>
            <person name="Ravin N.V."/>
        </authorList>
    </citation>
    <scope>NUCLEOTIDE SEQUENCE [LARGE SCALE GENOMIC DNA]</scope>
    <source>
        <strain evidence="1">BY</strain>
    </source>
</reference>
<evidence type="ECO:0000313" key="1">
    <source>
        <dbReference type="EMBL" id="AXA35825.1"/>
    </source>
</evidence>
<dbReference type="AlphaFoldDB" id="A0A2Z4Y5X4"/>
<evidence type="ECO:0000313" key="2">
    <source>
        <dbReference type="Proteomes" id="UP000262583"/>
    </source>
</evidence>
<protein>
    <submittedName>
        <fullName evidence="1">Uncharacterized protein</fullName>
    </submittedName>
</protein>
<dbReference type="Proteomes" id="UP000262583">
    <property type="component" value="Chromosome"/>
</dbReference>
<proteinExistence type="predicted"/>
<sequence>MRARSEEIKRIAVSYRMDFGKGDIALSSAAMKRVLTNVMGKICVCGKTHDAHGAKEQRIRGE</sequence>
<accession>A0A2Z4Y5X4</accession>
<name>A0A2Z4Y5X4_SUMC1</name>
<gene>
    <name evidence="1" type="ORF">BRCON_1048</name>
</gene>
<dbReference type="KEGG" id="schv:BRCON_1048"/>
<organism evidence="1 2">
    <name type="scientific">Sumerlaea chitinivorans</name>
    <dbReference type="NCBI Taxonomy" id="2250252"/>
    <lineage>
        <taxon>Bacteria</taxon>
        <taxon>Candidatus Sumerlaeota</taxon>
        <taxon>Candidatus Sumerlaeia</taxon>
        <taxon>Candidatus Sumerlaeales</taxon>
        <taxon>Candidatus Sumerlaeaceae</taxon>
        <taxon>Candidatus Sumerlaea</taxon>
    </lineage>
</organism>
<dbReference type="EMBL" id="CP030759">
    <property type="protein sequence ID" value="AXA35825.1"/>
    <property type="molecule type" value="Genomic_DNA"/>
</dbReference>